<accession>A0A8C4SJ01</accession>
<dbReference type="Ensembl" id="ENSECRT00000017306.1">
    <property type="protein sequence ID" value="ENSECRP00000016990.1"/>
    <property type="gene ID" value="ENSECRG00000011292.1"/>
</dbReference>
<reference evidence="2" key="1">
    <citation type="submission" date="2021-06" db="EMBL/GenBank/DDBJ databases">
        <authorList>
            <consortium name="Wellcome Sanger Institute Data Sharing"/>
        </authorList>
    </citation>
    <scope>NUCLEOTIDE SEQUENCE [LARGE SCALE GENOMIC DNA]</scope>
</reference>
<feature type="compositionally biased region" description="Acidic residues" evidence="1">
    <location>
        <begin position="44"/>
        <end position="53"/>
    </location>
</feature>
<reference evidence="2" key="3">
    <citation type="submission" date="2025-09" db="UniProtKB">
        <authorList>
            <consortium name="Ensembl"/>
        </authorList>
    </citation>
    <scope>IDENTIFICATION</scope>
</reference>
<dbReference type="Proteomes" id="UP000694620">
    <property type="component" value="Chromosome 7"/>
</dbReference>
<evidence type="ECO:0000313" key="2">
    <source>
        <dbReference type="Ensembl" id="ENSECRP00000016990.1"/>
    </source>
</evidence>
<feature type="compositionally biased region" description="Basic residues" evidence="1">
    <location>
        <begin position="1"/>
        <end position="15"/>
    </location>
</feature>
<feature type="compositionally biased region" description="Basic and acidic residues" evidence="1">
    <location>
        <begin position="28"/>
        <end position="43"/>
    </location>
</feature>
<feature type="region of interest" description="Disordered" evidence="1">
    <location>
        <begin position="1"/>
        <end position="57"/>
    </location>
</feature>
<reference evidence="2" key="2">
    <citation type="submission" date="2025-08" db="UniProtKB">
        <authorList>
            <consortium name="Ensembl"/>
        </authorList>
    </citation>
    <scope>IDENTIFICATION</scope>
</reference>
<dbReference type="AlphaFoldDB" id="A0A8C4SJ01"/>
<sequence length="198" mass="22937">MTGKKSSKEKKRKHSHSDGRHLDRKRRSTESRPKDVKSDRENEGVEEPSDIEEGGLNLSVPFKPISAYITDRKEMLEQCFRVIGEKTLQKMLPDELKNCSYDEIKKLCMDQLEQISEKNLLQILEGEDLPPSAEIKDDEKGVQMRKTDTETQQDNRVDSTSSFKQAVGNEEHKQERPKHHRHKQTWKSPGTTHFRGPV</sequence>
<feature type="compositionally biased region" description="Basic and acidic residues" evidence="1">
    <location>
        <begin position="134"/>
        <end position="157"/>
    </location>
</feature>
<name>A0A8C4SJ01_ERPCA</name>
<feature type="region of interest" description="Disordered" evidence="1">
    <location>
        <begin position="129"/>
        <end position="198"/>
    </location>
</feature>
<gene>
    <name evidence="2" type="primary">CAAP1</name>
</gene>
<organism evidence="2 3">
    <name type="scientific">Erpetoichthys calabaricus</name>
    <name type="common">Rope fish</name>
    <name type="synonym">Calamoichthys calabaricus</name>
    <dbReference type="NCBI Taxonomy" id="27687"/>
    <lineage>
        <taxon>Eukaryota</taxon>
        <taxon>Metazoa</taxon>
        <taxon>Chordata</taxon>
        <taxon>Craniata</taxon>
        <taxon>Vertebrata</taxon>
        <taxon>Euteleostomi</taxon>
        <taxon>Actinopterygii</taxon>
        <taxon>Polypteriformes</taxon>
        <taxon>Polypteridae</taxon>
        <taxon>Erpetoichthys</taxon>
    </lineage>
</organism>
<proteinExistence type="predicted"/>
<protein>
    <submittedName>
        <fullName evidence="2">Caspase activity and apoptosis inhibitor 1</fullName>
    </submittedName>
</protein>
<dbReference type="GO" id="GO:0042981">
    <property type="term" value="P:regulation of apoptotic process"/>
    <property type="evidence" value="ECO:0007669"/>
    <property type="project" value="InterPro"/>
</dbReference>
<evidence type="ECO:0000313" key="3">
    <source>
        <dbReference type="Proteomes" id="UP000694620"/>
    </source>
</evidence>
<dbReference type="GeneTree" id="ENSGT00390000017010"/>
<feature type="compositionally biased region" description="Basic residues" evidence="1">
    <location>
        <begin position="175"/>
        <end position="185"/>
    </location>
</feature>
<dbReference type="PANTHER" id="PTHR14740">
    <property type="entry name" value="CASPASE ACTIVITY AND APOPTOSIS INHIBITOR 1"/>
    <property type="match status" value="1"/>
</dbReference>
<dbReference type="InterPro" id="IPR038991">
    <property type="entry name" value="CAAP1"/>
</dbReference>
<dbReference type="Pfam" id="PF15335">
    <property type="entry name" value="CAAP1"/>
    <property type="match status" value="1"/>
</dbReference>
<keyword evidence="3" id="KW-1185">Reference proteome</keyword>
<dbReference type="PANTHER" id="PTHR14740:SF3">
    <property type="entry name" value="CASPASE ACTIVITY AND APOPTOSIS INHIBITOR 1"/>
    <property type="match status" value="1"/>
</dbReference>
<evidence type="ECO:0000256" key="1">
    <source>
        <dbReference type="SAM" id="MobiDB-lite"/>
    </source>
</evidence>